<dbReference type="EMBL" id="CM009299">
    <property type="protein sequence ID" value="PNT17936.1"/>
    <property type="molecule type" value="Genomic_DNA"/>
</dbReference>
<gene>
    <name evidence="1" type="ORF">POPTR_010G215800</name>
</gene>
<dbReference type="Proteomes" id="UP000006729">
    <property type="component" value="Chromosome 10"/>
</dbReference>
<evidence type="ECO:0000313" key="1">
    <source>
        <dbReference type="EMBL" id="PNT17936.1"/>
    </source>
</evidence>
<sequence length="95" mass="11512">MEKTQGTENRLELHRKSYLTVMMPCRVLTEVSNSWFSQDNYCMVSLYRLADKASFDRWNIHSWHRNLQRHSYNSLLRMLKKEDMTLLSRNNCPKK</sequence>
<name>A0A2K1YY34_POPTR</name>
<protein>
    <submittedName>
        <fullName evidence="1">Uncharacterized protein</fullName>
    </submittedName>
</protein>
<evidence type="ECO:0000313" key="2">
    <source>
        <dbReference type="Proteomes" id="UP000006729"/>
    </source>
</evidence>
<keyword evidence="2" id="KW-1185">Reference proteome</keyword>
<dbReference type="AlphaFoldDB" id="A0A2K1YY34"/>
<proteinExistence type="predicted"/>
<accession>A0A2K1YY34</accession>
<dbReference type="InParanoid" id="A0A2K1YY34"/>
<reference evidence="1 2" key="1">
    <citation type="journal article" date="2006" name="Science">
        <title>The genome of black cottonwood, Populus trichocarpa (Torr. &amp; Gray).</title>
        <authorList>
            <person name="Tuskan G.A."/>
            <person name="Difazio S."/>
            <person name="Jansson S."/>
            <person name="Bohlmann J."/>
            <person name="Grigoriev I."/>
            <person name="Hellsten U."/>
            <person name="Putnam N."/>
            <person name="Ralph S."/>
            <person name="Rombauts S."/>
            <person name="Salamov A."/>
            <person name="Schein J."/>
            <person name="Sterck L."/>
            <person name="Aerts A."/>
            <person name="Bhalerao R.R."/>
            <person name="Bhalerao R.P."/>
            <person name="Blaudez D."/>
            <person name="Boerjan W."/>
            <person name="Brun A."/>
            <person name="Brunner A."/>
            <person name="Busov V."/>
            <person name="Campbell M."/>
            <person name="Carlson J."/>
            <person name="Chalot M."/>
            <person name="Chapman J."/>
            <person name="Chen G.L."/>
            <person name="Cooper D."/>
            <person name="Coutinho P.M."/>
            <person name="Couturier J."/>
            <person name="Covert S."/>
            <person name="Cronk Q."/>
            <person name="Cunningham R."/>
            <person name="Davis J."/>
            <person name="Degroeve S."/>
            <person name="Dejardin A."/>
            <person name="Depamphilis C."/>
            <person name="Detter J."/>
            <person name="Dirks B."/>
            <person name="Dubchak I."/>
            <person name="Duplessis S."/>
            <person name="Ehlting J."/>
            <person name="Ellis B."/>
            <person name="Gendler K."/>
            <person name="Goodstein D."/>
            <person name="Gribskov M."/>
            <person name="Grimwood J."/>
            <person name="Groover A."/>
            <person name="Gunter L."/>
            <person name="Hamberger B."/>
            <person name="Heinze B."/>
            <person name="Helariutta Y."/>
            <person name="Henrissat B."/>
            <person name="Holligan D."/>
            <person name="Holt R."/>
            <person name="Huang W."/>
            <person name="Islam-Faridi N."/>
            <person name="Jones S."/>
            <person name="Jones-Rhoades M."/>
            <person name="Jorgensen R."/>
            <person name="Joshi C."/>
            <person name="Kangasjarvi J."/>
            <person name="Karlsson J."/>
            <person name="Kelleher C."/>
            <person name="Kirkpatrick R."/>
            <person name="Kirst M."/>
            <person name="Kohler A."/>
            <person name="Kalluri U."/>
            <person name="Larimer F."/>
            <person name="Leebens-Mack J."/>
            <person name="Leple J.C."/>
            <person name="Locascio P."/>
            <person name="Lou Y."/>
            <person name="Lucas S."/>
            <person name="Martin F."/>
            <person name="Montanini B."/>
            <person name="Napoli C."/>
            <person name="Nelson D.R."/>
            <person name="Nelson C."/>
            <person name="Nieminen K."/>
            <person name="Nilsson O."/>
            <person name="Pereda V."/>
            <person name="Peter G."/>
            <person name="Philippe R."/>
            <person name="Pilate G."/>
            <person name="Poliakov A."/>
            <person name="Razumovskaya J."/>
            <person name="Richardson P."/>
            <person name="Rinaldi C."/>
            <person name="Ritland K."/>
            <person name="Rouze P."/>
            <person name="Ryaboy D."/>
            <person name="Schmutz J."/>
            <person name="Schrader J."/>
            <person name="Segerman B."/>
            <person name="Shin H."/>
            <person name="Siddiqui A."/>
            <person name="Sterky F."/>
            <person name="Terry A."/>
            <person name="Tsai C.J."/>
            <person name="Uberbacher E."/>
            <person name="Unneberg P."/>
            <person name="Vahala J."/>
            <person name="Wall K."/>
            <person name="Wessler S."/>
            <person name="Yang G."/>
            <person name="Yin T."/>
            <person name="Douglas C."/>
            <person name="Marra M."/>
            <person name="Sandberg G."/>
            <person name="Van de Peer Y."/>
            <person name="Rokhsar D."/>
        </authorList>
    </citation>
    <scope>NUCLEOTIDE SEQUENCE [LARGE SCALE GENOMIC DNA]</scope>
    <source>
        <strain evidence="2">cv. Nisqually</strain>
    </source>
</reference>
<organism evidence="1 2">
    <name type="scientific">Populus trichocarpa</name>
    <name type="common">Western balsam poplar</name>
    <name type="synonym">Populus balsamifera subsp. trichocarpa</name>
    <dbReference type="NCBI Taxonomy" id="3694"/>
    <lineage>
        <taxon>Eukaryota</taxon>
        <taxon>Viridiplantae</taxon>
        <taxon>Streptophyta</taxon>
        <taxon>Embryophyta</taxon>
        <taxon>Tracheophyta</taxon>
        <taxon>Spermatophyta</taxon>
        <taxon>Magnoliopsida</taxon>
        <taxon>eudicotyledons</taxon>
        <taxon>Gunneridae</taxon>
        <taxon>Pentapetalae</taxon>
        <taxon>rosids</taxon>
        <taxon>fabids</taxon>
        <taxon>Malpighiales</taxon>
        <taxon>Salicaceae</taxon>
        <taxon>Saliceae</taxon>
        <taxon>Populus</taxon>
    </lineage>
</organism>